<accession>A0A495QJ06</accession>
<name>A0A495QJ06_9ACTN</name>
<dbReference type="RefSeq" id="WP_281273902.1">
    <property type="nucleotide sequence ID" value="NZ_RBWU01000005.1"/>
</dbReference>
<evidence type="ECO:0000313" key="1">
    <source>
        <dbReference type="EMBL" id="RKS72155.1"/>
    </source>
</evidence>
<gene>
    <name evidence="1" type="ORF">BZB76_4972</name>
</gene>
<evidence type="ECO:0000313" key="2">
    <source>
        <dbReference type="Proteomes" id="UP000274601"/>
    </source>
</evidence>
<protein>
    <submittedName>
        <fullName evidence="1">Uncharacterized protein</fullName>
    </submittedName>
</protein>
<dbReference type="EMBL" id="RBWU01000005">
    <property type="protein sequence ID" value="RKS72155.1"/>
    <property type="molecule type" value="Genomic_DNA"/>
</dbReference>
<dbReference type="AlphaFoldDB" id="A0A495QJ06"/>
<keyword evidence="2" id="KW-1185">Reference proteome</keyword>
<sequence>MSKGKRLGPGLLRLTVAMLALAVLAVVVKAMPTPRRRRARKSA</sequence>
<dbReference type="Proteomes" id="UP000274601">
    <property type="component" value="Unassembled WGS sequence"/>
</dbReference>
<proteinExistence type="predicted"/>
<organism evidence="1 2">
    <name type="scientific">Actinomadura pelletieri DSM 43383</name>
    <dbReference type="NCBI Taxonomy" id="1120940"/>
    <lineage>
        <taxon>Bacteria</taxon>
        <taxon>Bacillati</taxon>
        <taxon>Actinomycetota</taxon>
        <taxon>Actinomycetes</taxon>
        <taxon>Streptosporangiales</taxon>
        <taxon>Thermomonosporaceae</taxon>
        <taxon>Actinomadura</taxon>
    </lineage>
</organism>
<comment type="caution">
    <text evidence="1">The sequence shown here is derived from an EMBL/GenBank/DDBJ whole genome shotgun (WGS) entry which is preliminary data.</text>
</comment>
<reference evidence="1 2" key="1">
    <citation type="submission" date="2018-10" db="EMBL/GenBank/DDBJ databases">
        <title>Genomic Encyclopedia of Archaeal and Bacterial Type Strains, Phase II (KMG-II): from individual species to whole genera.</title>
        <authorList>
            <person name="Goeker M."/>
        </authorList>
    </citation>
    <scope>NUCLEOTIDE SEQUENCE [LARGE SCALE GENOMIC DNA]</scope>
    <source>
        <strain evidence="1 2">DSM 43383</strain>
    </source>
</reference>